<feature type="transmembrane region" description="Helical" evidence="1">
    <location>
        <begin position="20"/>
        <end position="40"/>
    </location>
</feature>
<proteinExistence type="predicted"/>
<keyword evidence="1" id="KW-0812">Transmembrane</keyword>
<gene>
    <name evidence="2" type="ORF">GTZ93_26405</name>
</gene>
<evidence type="ECO:0000313" key="2">
    <source>
        <dbReference type="EMBL" id="NBC43338.1"/>
    </source>
</evidence>
<protein>
    <submittedName>
        <fullName evidence="2">Uncharacterized protein</fullName>
    </submittedName>
</protein>
<dbReference type="RefSeq" id="WP_139923302.1">
    <property type="nucleotide sequence ID" value="NZ_CBCSLE010000024.1"/>
</dbReference>
<name>A0A7X4YDA6_9BACT</name>
<organism evidence="2 3">
    <name type="scientific">Corallococcus exiguus</name>
    <dbReference type="NCBI Taxonomy" id="83462"/>
    <lineage>
        <taxon>Bacteria</taxon>
        <taxon>Pseudomonadati</taxon>
        <taxon>Myxococcota</taxon>
        <taxon>Myxococcia</taxon>
        <taxon>Myxococcales</taxon>
        <taxon>Cystobacterineae</taxon>
        <taxon>Myxococcaceae</taxon>
        <taxon>Corallococcus</taxon>
    </lineage>
</organism>
<dbReference type="AlphaFoldDB" id="A0A7X4YDA6"/>
<keyword evidence="1" id="KW-0472">Membrane</keyword>
<dbReference type="Proteomes" id="UP000537825">
    <property type="component" value="Unassembled WGS sequence"/>
</dbReference>
<keyword evidence="1" id="KW-1133">Transmembrane helix</keyword>
<accession>A0A7X4YDA6</accession>
<sequence>MTEHIPADSSPTKLMLIRTAVRTPFVFCLTCVFFRAFTAWEDVFKHLLRELQPRTFEHRPNWLRKD</sequence>
<comment type="caution">
    <text evidence="2">The sequence shown here is derived from an EMBL/GenBank/DDBJ whole genome shotgun (WGS) entry which is preliminary data.</text>
</comment>
<reference evidence="2 3" key="1">
    <citation type="submission" date="2020-01" db="EMBL/GenBank/DDBJ databases">
        <title>The draft genome sequence of Corallococcus exiguus DSM 14696.</title>
        <authorList>
            <person name="Zhang X."/>
            <person name="Zhu H."/>
        </authorList>
    </citation>
    <scope>NUCLEOTIDE SEQUENCE [LARGE SCALE GENOMIC DNA]</scope>
    <source>
        <strain evidence="2 3">DSM 14696</strain>
    </source>
</reference>
<evidence type="ECO:0000313" key="3">
    <source>
        <dbReference type="Proteomes" id="UP000537825"/>
    </source>
</evidence>
<evidence type="ECO:0000256" key="1">
    <source>
        <dbReference type="SAM" id="Phobius"/>
    </source>
</evidence>
<keyword evidence="3" id="KW-1185">Reference proteome</keyword>
<dbReference type="EMBL" id="JAAAPK010000008">
    <property type="protein sequence ID" value="NBC43338.1"/>
    <property type="molecule type" value="Genomic_DNA"/>
</dbReference>